<protein>
    <submittedName>
        <fullName evidence="1">Uncharacterized protein</fullName>
    </submittedName>
</protein>
<dbReference type="Proteomes" id="UP000033393">
    <property type="component" value="Unassembled WGS sequence"/>
</dbReference>
<gene>
    <name evidence="1" type="ORF">UK23_15460</name>
</gene>
<name>A0A0F0H063_LENAE</name>
<evidence type="ECO:0000313" key="1">
    <source>
        <dbReference type="EMBL" id="KJK48920.1"/>
    </source>
</evidence>
<organism evidence="1 2">
    <name type="scientific">Lentzea aerocolonigenes</name>
    <name type="common">Lechevalieria aerocolonigenes</name>
    <name type="synonym">Saccharothrix aerocolonigenes</name>
    <dbReference type="NCBI Taxonomy" id="68170"/>
    <lineage>
        <taxon>Bacteria</taxon>
        <taxon>Bacillati</taxon>
        <taxon>Actinomycetota</taxon>
        <taxon>Actinomycetes</taxon>
        <taxon>Pseudonocardiales</taxon>
        <taxon>Pseudonocardiaceae</taxon>
        <taxon>Lentzea</taxon>
    </lineage>
</organism>
<dbReference type="PATRIC" id="fig|68170.10.peg.3911"/>
<evidence type="ECO:0000313" key="2">
    <source>
        <dbReference type="Proteomes" id="UP000033393"/>
    </source>
</evidence>
<accession>A0A0F0H063</accession>
<sequence length="107" mass="12471">MFEGVRVPLDLGEVREKGVGIRFDRNDVFPKWFARTGVEPTDLMRQQGFGLPDEVDATLYAWVRTRTGRLHGYVVYERETPFGTLPFAHTVPRWYLRMVHPDGETPY</sequence>
<dbReference type="EMBL" id="JYJG01000095">
    <property type="protein sequence ID" value="KJK48920.1"/>
    <property type="molecule type" value="Genomic_DNA"/>
</dbReference>
<reference evidence="1 2" key="1">
    <citation type="submission" date="2015-02" db="EMBL/GenBank/DDBJ databases">
        <authorList>
            <person name="Ju K.-S."/>
            <person name="Doroghazi J.R."/>
            <person name="Metcalf W."/>
        </authorList>
    </citation>
    <scope>NUCLEOTIDE SEQUENCE [LARGE SCALE GENOMIC DNA]</scope>
    <source>
        <strain evidence="1 2">NRRL B-16140</strain>
    </source>
</reference>
<proteinExistence type="predicted"/>
<keyword evidence="2" id="KW-1185">Reference proteome</keyword>
<dbReference type="RefSeq" id="WP_045312211.1">
    <property type="nucleotide sequence ID" value="NZ_JYJG01000095.1"/>
</dbReference>
<dbReference type="AlphaFoldDB" id="A0A0F0H063"/>
<comment type="caution">
    <text evidence="1">The sequence shown here is derived from an EMBL/GenBank/DDBJ whole genome shotgun (WGS) entry which is preliminary data.</text>
</comment>